<dbReference type="InterPro" id="IPR011344">
    <property type="entry name" value="ssDNA-bd"/>
</dbReference>
<sequence>MSINKAIILGRVGKDPEIRYMTNGEAVASFSIATSEKWKDKSGETQEKTEWHSVTAFRKLAEVIGEYTHKGDLLYMEGKITTEKYTDKQGVEKYTTKIIADKIDFIGGKREQSDEPRNEPKSAPAKTAKPASGFDEFDEQIPF</sequence>
<feature type="region of interest" description="Disordered" evidence="3">
    <location>
        <begin position="105"/>
        <end position="143"/>
    </location>
</feature>
<dbReference type="PIRSF" id="PIRSF002070">
    <property type="entry name" value="SSB"/>
    <property type="match status" value="1"/>
</dbReference>
<dbReference type="PANTHER" id="PTHR10302:SF27">
    <property type="entry name" value="SINGLE-STRANDED DNA-BINDING PROTEIN"/>
    <property type="match status" value="1"/>
</dbReference>
<dbReference type="Pfam" id="PF00436">
    <property type="entry name" value="SSB"/>
    <property type="match status" value="1"/>
</dbReference>
<evidence type="ECO:0000313" key="4">
    <source>
        <dbReference type="EMBL" id="CAB4132053.1"/>
    </source>
</evidence>
<dbReference type="InterPro" id="IPR012340">
    <property type="entry name" value="NA-bd_OB-fold"/>
</dbReference>
<protein>
    <recommendedName>
        <fullName evidence="2">Single-stranded DNA-binding protein</fullName>
    </recommendedName>
</protein>
<proteinExistence type="inferred from homology"/>
<dbReference type="GO" id="GO:0003697">
    <property type="term" value="F:single-stranded DNA binding"/>
    <property type="evidence" value="ECO:0007669"/>
    <property type="project" value="InterPro"/>
</dbReference>
<dbReference type="SUPFAM" id="SSF50249">
    <property type="entry name" value="Nucleic acid-binding proteins"/>
    <property type="match status" value="1"/>
</dbReference>
<reference evidence="4" key="1">
    <citation type="submission" date="2020-04" db="EMBL/GenBank/DDBJ databases">
        <authorList>
            <person name="Chiriac C."/>
            <person name="Salcher M."/>
            <person name="Ghai R."/>
            <person name="Kavagutti S V."/>
        </authorList>
    </citation>
    <scope>NUCLEOTIDE SEQUENCE</scope>
</reference>
<dbReference type="Gene3D" id="2.40.50.140">
    <property type="entry name" value="Nucleic acid-binding proteins"/>
    <property type="match status" value="1"/>
</dbReference>
<dbReference type="PROSITE" id="PS50935">
    <property type="entry name" value="SSB"/>
    <property type="match status" value="1"/>
</dbReference>
<dbReference type="PANTHER" id="PTHR10302">
    <property type="entry name" value="SINGLE-STRANDED DNA-BINDING PROTEIN"/>
    <property type="match status" value="1"/>
</dbReference>
<dbReference type="InterPro" id="IPR000424">
    <property type="entry name" value="Primosome_PriB/ssb"/>
</dbReference>
<gene>
    <name evidence="4" type="ORF">UFOVP138_28</name>
</gene>
<organism evidence="4">
    <name type="scientific">uncultured Caudovirales phage</name>
    <dbReference type="NCBI Taxonomy" id="2100421"/>
    <lineage>
        <taxon>Viruses</taxon>
        <taxon>Duplodnaviria</taxon>
        <taxon>Heunggongvirae</taxon>
        <taxon>Uroviricota</taxon>
        <taxon>Caudoviricetes</taxon>
        <taxon>Peduoviridae</taxon>
        <taxon>Maltschvirus</taxon>
        <taxon>Maltschvirus maltsch</taxon>
    </lineage>
</organism>
<evidence type="ECO:0000256" key="1">
    <source>
        <dbReference type="ARBA" id="ARBA00023125"/>
    </source>
</evidence>
<keyword evidence="1 2" id="KW-0238">DNA-binding</keyword>
<dbReference type="EMBL" id="LR796256">
    <property type="protein sequence ID" value="CAB4132053.1"/>
    <property type="molecule type" value="Genomic_DNA"/>
</dbReference>
<name>A0A6J5LFL6_9CAUD</name>
<evidence type="ECO:0000256" key="2">
    <source>
        <dbReference type="PIRNR" id="PIRNR002070"/>
    </source>
</evidence>
<dbReference type="NCBIfam" id="TIGR00621">
    <property type="entry name" value="ssb"/>
    <property type="match status" value="1"/>
</dbReference>
<dbReference type="HAMAP" id="MF_00984">
    <property type="entry name" value="SSB"/>
    <property type="match status" value="1"/>
</dbReference>
<dbReference type="CDD" id="cd04496">
    <property type="entry name" value="SSB_OBF"/>
    <property type="match status" value="1"/>
</dbReference>
<feature type="compositionally biased region" description="Low complexity" evidence="3">
    <location>
        <begin position="121"/>
        <end position="132"/>
    </location>
</feature>
<evidence type="ECO:0000256" key="3">
    <source>
        <dbReference type="SAM" id="MobiDB-lite"/>
    </source>
</evidence>
<accession>A0A6J5LFL6</accession>
<dbReference type="GO" id="GO:0006260">
    <property type="term" value="P:DNA replication"/>
    <property type="evidence" value="ECO:0007669"/>
    <property type="project" value="InterPro"/>
</dbReference>
<dbReference type="GO" id="GO:0009295">
    <property type="term" value="C:nucleoid"/>
    <property type="evidence" value="ECO:0007669"/>
    <property type="project" value="TreeGrafter"/>
</dbReference>
<feature type="compositionally biased region" description="Basic and acidic residues" evidence="3">
    <location>
        <begin position="105"/>
        <end position="120"/>
    </location>
</feature>